<gene>
    <name evidence="2" type="ORF">ODE01S_20750</name>
</gene>
<keyword evidence="1" id="KW-0472">Membrane</keyword>
<dbReference type="AlphaFoldDB" id="A0A511RLV1"/>
<keyword evidence="1" id="KW-1133">Transmembrane helix</keyword>
<keyword evidence="1" id="KW-0812">Transmembrane</keyword>
<accession>A0A511RLV1</accession>
<sequence length="195" mass="19841">MTKVTVDRTVGIRRTARAIVYAAGVSLVTLGLLYAGLPVAGPLNDLANATIGLFSLLLVRQLHGFLGPTKPGLFVGLGSAGGLALILGALPVALGVLHWTTGGMVTGFGYGLLGAWLLGASHGSKGTWMRGLGRLGTTAGALMSLGLIAGPDLGLRVVPAPATWGLYLATASGILLYFVWCWRLAGALSALGHGR</sequence>
<evidence type="ECO:0000313" key="3">
    <source>
        <dbReference type="Proteomes" id="UP000321827"/>
    </source>
</evidence>
<protein>
    <submittedName>
        <fullName evidence="2">Uncharacterized protein</fullName>
    </submittedName>
</protein>
<evidence type="ECO:0000313" key="2">
    <source>
        <dbReference type="EMBL" id="GEM90641.1"/>
    </source>
</evidence>
<reference evidence="2 3" key="1">
    <citation type="submission" date="2019-07" db="EMBL/GenBank/DDBJ databases">
        <title>Whole genome shotgun sequence of Oceanithermus desulfurans NBRC 100063.</title>
        <authorList>
            <person name="Hosoyama A."/>
            <person name="Uohara A."/>
            <person name="Ohji S."/>
            <person name="Ichikawa N."/>
        </authorList>
    </citation>
    <scope>NUCLEOTIDE SEQUENCE [LARGE SCALE GENOMIC DNA]</scope>
    <source>
        <strain evidence="2 3">NBRC 100063</strain>
    </source>
</reference>
<feature type="transmembrane region" description="Helical" evidence="1">
    <location>
        <begin position="96"/>
        <end position="119"/>
    </location>
</feature>
<evidence type="ECO:0000256" key="1">
    <source>
        <dbReference type="SAM" id="Phobius"/>
    </source>
</evidence>
<dbReference type="Proteomes" id="UP000321827">
    <property type="component" value="Unassembled WGS sequence"/>
</dbReference>
<dbReference type="EMBL" id="BJXN01000017">
    <property type="protein sequence ID" value="GEM90641.1"/>
    <property type="molecule type" value="Genomic_DNA"/>
</dbReference>
<comment type="caution">
    <text evidence="2">The sequence shown here is derived from an EMBL/GenBank/DDBJ whole genome shotgun (WGS) entry which is preliminary data.</text>
</comment>
<feature type="transmembrane region" description="Helical" evidence="1">
    <location>
        <begin position="71"/>
        <end position="90"/>
    </location>
</feature>
<feature type="transmembrane region" description="Helical" evidence="1">
    <location>
        <begin position="18"/>
        <end position="37"/>
    </location>
</feature>
<name>A0A511RLV1_9DEIN</name>
<dbReference type="RefSeq" id="WP_147148551.1">
    <property type="nucleotide sequence ID" value="NZ_BJXN01000017.1"/>
</dbReference>
<feature type="transmembrane region" description="Helical" evidence="1">
    <location>
        <begin position="131"/>
        <end position="150"/>
    </location>
</feature>
<proteinExistence type="predicted"/>
<organism evidence="2 3">
    <name type="scientific">Oceanithermus desulfurans NBRC 100063</name>
    <dbReference type="NCBI Taxonomy" id="1227550"/>
    <lineage>
        <taxon>Bacteria</taxon>
        <taxon>Thermotogati</taxon>
        <taxon>Deinococcota</taxon>
        <taxon>Deinococci</taxon>
        <taxon>Thermales</taxon>
        <taxon>Thermaceae</taxon>
        <taxon>Oceanithermus</taxon>
    </lineage>
</organism>
<feature type="transmembrane region" description="Helical" evidence="1">
    <location>
        <begin position="162"/>
        <end position="185"/>
    </location>
</feature>